<evidence type="ECO:0000259" key="4">
    <source>
        <dbReference type="Pfam" id="PF00291"/>
    </source>
</evidence>
<dbReference type="PANTHER" id="PTHR48078:SF6">
    <property type="entry name" value="L-THREONINE DEHYDRATASE CATABOLIC TDCB"/>
    <property type="match status" value="1"/>
</dbReference>
<organism evidence="5 6">
    <name type="scientific">Roseiterribacter gracilis</name>
    <dbReference type="NCBI Taxonomy" id="2812848"/>
    <lineage>
        <taxon>Bacteria</taxon>
        <taxon>Pseudomonadati</taxon>
        <taxon>Pseudomonadota</taxon>
        <taxon>Alphaproteobacteria</taxon>
        <taxon>Rhodospirillales</taxon>
        <taxon>Roseiterribacteraceae</taxon>
        <taxon>Roseiterribacter</taxon>
    </lineage>
</organism>
<evidence type="ECO:0000313" key="5">
    <source>
        <dbReference type="EMBL" id="GIL39830.1"/>
    </source>
</evidence>
<dbReference type="GO" id="GO:0006565">
    <property type="term" value="P:L-serine catabolic process"/>
    <property type="evidence" value="ECO:0007669"/>
    <property type="project" value="TreeGrafter"/>
</dbReference>
<reference evidence="5" key="1">
    <citation type="submission" date="2021-02" db="EMBL/GenBank/DDBJ databases">
        <title>Genome sequence of Rhodospirillales sp. strain TMPK1 isolated from soil.</title>
        <authorList>
            <person name="Nakai R."/>
            <person name="Kusada H."/>
            <person name="Tamaki H."/>
        </authorList>
    </citation>
    <scope>NUCLEOTIDE SEQUENCE</scope>
    <source>
        <strain evidence="5">TMPK1</strain>
    </source>
</reference>
<gene>
    <name evidence="5" type="ORF">TMPK1_20670</name>
</gene>
<dbReference type="Gene3D" id="3.40.50.1100">
    <property type="match status" value="2"/>
</dbReference>
<dbReference type="EMBL" id="BOPV01000001">
    <property type="protein sequence ID" value="GIL39830.1"/>
    <property type="molecule type" value="Genomic_DNA"/>
</dbReference>
<dbReference type="SUPFAM" id="SSF53686">
    <property type="entry name" value="Tryptophan synthase beta subunit-like PLP-dependent enzymes"/>
    <property type="match status" value="1"/>
</dbReference>
<dbReference type="AlphaFoldDB" id="A0A8S8XFI8"/>
<proteinExistence type="predicted"/>
<dbReference type="NCBIfam" id="NF006094">
    <property type="entry name" value="PRK08246.1"/>
    <property type="match status" value="1"/>
</dbReference>
<comment type="cofactor">
    <cofactor evidence="1">
        <name>pyridoxal 5'-phosphate</name>
        <dbReference type="ChEBI" id="CHEBI:597326"/>
    </cofactor>
</comment>
<keyword evidence="2" id="KW-0663">Pyridoxal phosphate</keyword>
<dbReference type="PANTHER" id="PTHR48078">
    <property type="entry name" value="THREONINE DEHYDRATASE, MITOCHONDRIAL-RELATED"/>
    <property type="match status" value="1"/>
</dbReference>
<dbReference type="GO" id="GO:0004794">
    <property type="term" value="F:threonine deaminase activity"/>
    <property type="evidence" value="ECO:0007669"/>
    <property type="project" value="TreeGrafter"/>
</dbReference>
<evidence type="ECO:0000256" key="1">
    <source>
        <dbReference type="ARBA" id="ARBA00001933"/>
    </source>
</evidence>
<dbReference type="Proteomes" id="UP000681075">
    <property type="component" value="Unassembled WGS sequence"/>
</dbReference>
<dbReference type="GO" id="GO:0009097">
    <property type="term" value="P:isoleucine biosynthetic process"/>
    <property type="evidence" value="ECO:0007669"/>
    <property type="project" value="TreeGrafter"/>
</dbReference>
<dbReference type="RefSeq" id="WP_420242950.1">
    <property type="nucleotide sequence ID" value="NZ_BOPV01000001.1"/>
</dbReference>
<evidence type="ECO:0000313" key="6">
    <source>
        <dbReference type="Proteomes" id="UP000681075"/>
    </source>
</evidence>
<keyword evidence="6" id="KW-1185">Reference proteome</keyword>
<dbReference type="GO" id="GO:0003941">
    <property type="term" value="F:L-serine ammonia-lyase activity"/>
    <property type="evidence" value="ECO:0007669"/>
    <property type="project" value="TreeGrafter"/>
</dbReference>
<comment type="caution">
    <text evidence="5">The sequence shown here is derived from an EMBL/GenBank/DDBJ whole genome shotgun (WGS) entry which is preliminary data.</text>
</comment>
<dbReference type="InterPro" id="IPR036052">
    <property type="entry name" value="TrpB-like_PALP_sf"/>
</dbReference>
<dbReference type="InterPro" id="IPR050147">
    <property type="entry name" value="Ser/Thr_Dehydratase"/>
</dbReference>
<dbReference type="InterPro" id="IPR001926">
    <property type="entry name" value="TrpB-like_PALP"/>
</dbReference>
<keyword evidence="3" id="KW-0456">Lyase</keyword>
<dbReference type="GO" id="GO:0006567">
    <property type="term" value="P:L-threonine catabolic process"/>
    <property type="evidence" value="ECO:0007669"/>
    <property type="project" value="TreeGrafter"/>
</dbReference>
<protein>
    <submittedName>
        <fullName evidence="5">Threonine dehydratase</fullName>
    </submittedName>
</protein>
<name>A0A8S8XFI8_9PROT</name>
<feature type="domain" description="Tryptophan synthase beta chain-like PALP" evidence="4">
    <location>
        <begin position="18"/>
        <end position="303"/>
    </location>
</feature>
<evidence type="ECO:0000256" key="3">
    <source>
        <dbReference type="ARBA" id="ARBA00023239"/>
    </source>
</evidence>
<sequence>MTTDLPSRAAIEAAYERIRPHIRSTPILEIPGKVLGVAPTIVLKLEHTQIAGSFKARGAFNALLASPPPPAGIAAASGGNHGIAAATAAASLGMRAEIFVPSISAPAKQAKLRATGATLHVGGRDFAEAREACDAHAATTGARIVHAYDDPDVVAGQGTLALEFEQQAGPLDALLIAIGGGGLIGGVASWHRGATSVFGVESEGTGSMRASLDAGKIVDFAVSGLAADALGARRVGSIGFAAVQTHVREVVLVSDDALRDAQLRLWDALRLAVEPSGAAGLAALLTGKVAFPASARIGLVLCGGNLDPATLAAEK</sequence>
<dbReference type="Pfam" id="PF00291">
    <property type="entry name" value="PALP"/>
    <property type="match status" value="1"/>
</dbReference>
<accession>A0A8S8XFI8</accession>
<evidence type="ECO:0000256" key="2">
    <source>
        <dbReference type="ARBA" id="ARBA00022898"/>
    </source>
</evidence>